<protein>
    <submittedName>
        <fullName evidence="2">Uncharacterized protein</fullName>
    </submittedName>
</protein>
<dbReference type="WBParaSite" id="ACRNAN_scaffold1278.g8715.t1">
    <property type="protein sequence ID" value="ACRNAN_scaffold1278.g8715.t1"/>
    <property type="gene ID" value="ACRNAN_scaffold1278.g8715"/>
</dbReference>
<evidence type="ECO:0000313" key="2">
    <source>
        <dbReference type="WBParaSite" id="ACRNAN_scaffold1278.g8715.t1"/>
    </source>
</evidence>
<sequence>MPRLVKHIYDVSVLTEKDITHAITPEIINSYRTLHIYNDNLSLSNEKATPLLVYNFMKWHLEKFSMPPSIPTNILIESDEDL</sequence>
<organism evidence="1 2">
    <name type="scientific">Acrobeloides nanus</name>
    <dbReference type="NCBI Taxonomy" id="290746"/>
    <lineage>
        <taxon>Eukaryota</taxon>
        <taxon>Metazoa</taxon>
        <taxon>Ecdysozoa</taxon>
        <taxon>Nematoda</taxon>
        <taxon>Chromadorea</taxon>
        <taxon>Rhabditida</taxon>
        <taxon>Tylenchina</taxon>
        <taxon>Cephalobomorpha</taxon>
        <taxon>Cephaloboidea</taxon>
        <taxon>Cephalobidae</taxon>
        <taxon>Acrobeloides</taxon>
    </lineage>
</organism>
<dbReference type="AlphaFoldDB" id="A0A914CP94"/>
<evidence type="ECO:0000313" key="1">
    <source>
        <dbReference type="Proteomes" id="UP000887540"/>
    </source>
</evidence>
<reference evidence="2" key="1">
    <citation type="submission" date="2022-11" db="UniProtKB">
        <authorList>
            <consortium name="WormBaseParasite"/>
        </authorList>
    </citation>
    <scope>IDENTIFICATION</scope>
</reference>
<accession>A0A914CP94</accession>
<dbReference type="Proteomes" id="UP000887540">
    <property type="component" value="Unplaced"/>
</dbReference>
<keyword evidence="1" id="KW-1185">Reference proteome</keyword>
<proteinExistence type="predicted"/>
<name>A0A914CP94_9BILA</name>